<dbReference type="RefSeq" id="XP_031785911.1">
    <property type="nucleotide sequence ID" value="XM_031930051.2"/>
</dbReference>
<dbReference type="Proteomes" id="UP000002358">
    <property type="component" value="Unassembled WGS sequence"/>
</dbReference>
<name>A0A7M7QHY5_NASVI</name>
<dbReference type="KEGG" id="nvi:100678198"/>
<organism evidence="1 2">
    <name type="scientific">Nasonia vitripennis</name>
    <name type="common">Parasitic wasp</name>
    <dbReference type="NCBI Taxonomy" id="7425"/>
    <lineage>
        <taxon>Eukaryota</taxon>
        <taxon>Metazoa</taxon>
        <taxon>Ecdysozoa</taxon>
        <taxon>Arthropoda</taxon>
        <taxon>Hexapoda</taxon>
        <taxon>Insecta</taxon>
        <taxon>Pterygota</taxon>
        <taxon>Neoptera</taxon>
        <taxon>Endopterygota</taxon>
        <taxon>Hymenoptera</taxon>
        <taxon>Apocrita</taxon>
        <taxon>Proctotrupomorpha</taxon>
        <taxon>Chalcidoidea</taxon>
        <taxon>Pteromalidae</taxon>
        <taxon>Pteromalinae</taxon>
        <taxon>Nasonia</taxon>
    </lineage>
</organism>
<reference evidence="1" key="1">
    <citation type="submission" date="2021-01" db="UniProtKB">
        <authorList>
            <consortium name="EnsemblMetazoa"/>
        </authorList>
    </citation>
    <scope>IDENTIFICATION</scope>
</reference>
<dbReference type="AlphaFoldDB" id="A0A7M7QHY5"/>
<dbReference type="GeneID" id="100678198"/>
<proteinExistence type="predicted"/>
<evidence type="ECO:0000313" key="2">
    <source>
        <dbReference type="Proteomes" id="UP000002358"/>
    </source>
</evidence>
<protein>
    <submittedName>
        <fullName evidence="1">Uncharacterized protein</fullName>
    </submittedName>
</protein>
<dbReference type="EnsemblMetazoa" id="XM_031930051">
    <property type="protein sequence ID" value="XP_031785911"/>
    <property type="gene ID" value="LOC100678198"/>
</dbReference>
<keyword evidence="2" id="KW-1185">Reference proteome</keyword>
<accession>A0A7M7QHY5</accession>
<sequence>MDKENHLQLIIVWINILNVIQSIIDNLDQSIRRWWTKPDITEQQRLCFGAFSTIFAYMKNNNHEKLYDYIGMLLEQFEYLYALVGNKLEKRSRRTSLPAELRLAATLYYLRNGGSIKMCASVFRIGTSTMYSIVPEVCRALYETLRPIYIPLPGAIEWRIIANGFKDKWNFPNCLGAVDGRHFSIETPPNSGSFFLITKNFPAWF</sequence>
<dbReference type="OrthoDB" id="6732784at2759"/>
<evidence type="ECO:0000313" key="1">
    <source>
        <dbReference type="EnsemblMetazoa" id="XP_031785911"/>
    </source>
</evidence>
<dbReference type="InParanoid" id="A0A7M7QHY5"/>